<reference evidence="1" key="1">
    <citation type="submission" date="2023-07" db="EMBL/GenBank/DDBJ databases">
        <authorList>
            <consortium name="AG Swart"/>
            <person name="Singh M."/>
            <person name="Singh A."/>
            <person name="Seah K."/>
            <person name="Emmerich C."/>
        </authorList>
    </citation>
    <scope>NUCLEOTIDE SEQUENCE</scope>
    <source>
        <strain evidence="1">DP1</strain>
    </source>
</reference>
<comment type="caution">
    <text evidence="1">The sequence shown here is derived from an EMBL/GenBank/DDBJ whole genome shotgun (WGS) entry which is preliminary data.</text>
</comment>
<dbReference type="Proteomes" id="UP001295684">
    <property type="component" value="Unassembled WGS sequence"/>
</dbReference>
<gene>
    <name evidence="1" type="ORF">ECRASSUSDP1_LOCUS10284</name>
</gene>
<evidence type="ECO:0000313" key="2">
    <source>
        <dbReference type="Proteomes" id="UP001295684"/>
    </source>
</evidence>
<dbReference type="EMBL" id="CAMPGE010010132">
    <property type="protein sequence ID" value="CAI2368988.1"/>
    <property type="molecule type" value="Genomic_DNA"/>
</dbReference>
<protein>
    <submittedName>
        <fullName evidence="1">Uncharacterized protein</fullName>
    </submittedName>
</protein>
<sequence>MRLVKYALKHKKAKPKRFGRKASKLELMYLRDMHDKLDYVSNMKYSEHASVNSPIYQENFMVFANHALVCGVTEDDYNLHDRVLTSMEKFKPECIVLGRMCYTDMEQLRHGNRVSFYPPIYEPISREQTMATMELDKFIRQDLETSPFFFDDVYEESSVFLADHKLKRKISQTELSLAKIFLEHKKRQFFFGAPNKLFVLEDICLNYSLDQLKEKFLDGIENYKSRNKEGLYVPQTEPADYKFNFRQWALKDHKMYSTEMMYTAAMTRKLLKLYKKVGLTCENHHAKKIRKYIEDPNLPEFDKIFHQDEYFSKLKSVLARDEDCEVLIEKLAILSYLHSDYFRSFLECGVNPLHQMFSSRYEYIPLEDLLVIFYEKLEPYQKIIKDSFFRQLTSLETYPSYGRDLIEPYKETISRINKKRHKDYEYPVDVLENQKSLMYSNCIIMKKIYEIIWEREQEGIDQTQTKIDLYEFFQKIPTRGNLIVFQQLFAEANAQLGLLRLPEDFIRHKELIYRQTYKMVKENTGKDERILEKEMMIAEQTNSLNKFYNPETIYSEVNLDGRVKPLDVIAKKEGKELISENEDLGHEEKEKLFNEWFDRHYKLEELRSKHPDKAAQIDQAQSSIKGGYKKDIKELEYVTNYKGEMIKKNDAEMNYMLFSKEGNKMPLNIKEATINGKTIKLPDKLTRNNLKELGFNDVGVVNIRKGQDGDYKAFIDEENKDEVNKTLEEVFGKQIQVQDELEASADVEDPEYPLSPQDIFKSINLTEEQIKNKEHADRMLQAFLNGEEYDHEEYYEILDRNPRMKRIAEQNKKLKKQRILKKLKDEKELSRLGKIVEENEKKHEKYLEDTRDHRTEQKVEETIDTLMKDEWSRIRIAQQMSKVTKIDEGQEKISSYLKETEAEIKKEFDDIL</sequence>
<name>A0AAD1UKL2_EUPCR</name>
<dbReference type="AlphaFoldDB" id="A0AAD1UKL2"/>
<evidence type="ECO:0000313" key="1">
    <source>
        <dbReference type="EMBL" id="CAI2368988.1"/>
    </source>
</evidence>
<keyword evidence="2" id="KW-1185">Reference proteome</keyword>
<organism evidence="1 2">
    <name type="scientific">Euplotes crassus</name>
    <dbReference type="NCBI Taxonomy" id="5936"/>
    <lineage>
        <taxon>Eukaryota</taxon>
        <taxon>Sar</taxon>
        <taxon>Alveolata</taxon>
        <taxon>Ciliophora</taxon>
        <taxon>Intramacronucleata</taxon>
        <taxon>Spirotrichea</taxon>
        <taxon>Hypotrichia</taxon>
        <taxon>Euplotida</taxon>
        <taxon>Euplotidae</taxon>
        <taxon>Moneuplotes</taxon>
    </lineage>
</organism>
<proteinExistence type="predicted"/>
<accession>A0AAD1UKL2</accession>